<protein>
    <submittedName>
        <fullName evidence="2">Uncharacterized protein</fullName>
    </submittedName>
</protein>
<dbReference type="OrthoDB" id="1063472at2759"/>
<dbReference type="Proteomes" id="UP000326396">
    <property type="component" value="Linkage Group LG10"/>
</dbReference>
<reference evidence="2 3" key="1">
    <citation type="submission" date="2019-05" db="EMBL/GenBank/DDBJ databases">
        <title>Mikania micrantha, genome provides insights into the molecular mechanism of rapid growth.</title>
        <authorList>
            <person name="Liu B."/>
        </authorList>
    </citation>
    <scope>NUCLEOTIDE SEQUENCE [LARGE SCALE GENOMIC DNA]</scope>
    <source>
        <strain evidence="2">NLD-2019</strain>
        <tissue evidence="2">Leaf</tissue>
    </source>
</reference>
<feature type="compositionally biased region" description="Basic residues" evidence="1">
    <location>
        <begin position="29"/>
        <end position="38"/>
    </location>
</feature>
<sequence>MSEDHRDIQTPKNSSNRKAKPINNPMKKLNQHKQKSIKRNLSAGFTPITEDDVASNPSDKELIKKISSISASVDVHQSTVEISKANLNSVQEDLLQYPEQSIEISSVLEDYVSNEDRFTESMKSYIVSAKQLSSLSAAATSLVELTPSSSSSSLITAEDAAAFINSDKI</sequence>
<proteinExistence type="predicted"/>
<comment type="caution">
    <text evidence="2">The sequence shown here is derived from an EMBL/GenBank/DDBJ whole genome shotgun (WGS) entry which is preliminary data.</text>
</comment>
<gene>
    <name evidence="2" type="ORF">E3N88_04485</name>
</gene>
<evidence type="ECO:0000313" key="2">
    <source>
        <dbReference type="EMBL" id="KAD7117217.1"/>
    </source>
</evidence>
<feature type="region of interest" description="Disordered" evidence="1">
    <location>
        <begin position="1"/>
        <end position="57"/>
    </location>
</feature>
<keyword evidence="3" id="KW-1185">Reference proteome</keyword>
<organism evidence="2 3">
    <name type="scientific">Mikania micrantha</name>
    <name type="common">bitter vine</name>
    <dbReference type="NCBI Taxonomy" id="192012"/>
    <lineage>
        <taxon>Eukaryota</taxon>
        <taxon>Viridiplantae</taxon>
        <taxon>Streptophyta</taxon>
        <taxon>Embryophyta</taxon>
        <taxon>Tracheophyta</taxon>
        <taxon>Spermatophyta</taxon>
        <taxon>Magnoliopsida</taxon>
        <taxon>eudicotyledons</taxon>
        <taxon>Gunneridae</taxon>
        <taxon>Pentapetalae</taxon>
        <taxon>asterids</taxon>
        <taxon>campanulids</taxon>
        <taxon>Asterales</taxon>
        <taxon>Asteraceae</taxon>
        <taxon>Asteroideae</taxon>
        <taxon>Heliantheae alliance</taxon>
        <taxon>Eupatorieae</taxon>
        <taxon>Mikania</taxon>
    </lineage>
</organism>
<name>A0A5N6PVW5_9ASTR</name>
<accession>A0A5N6PVW5</accession>
<dbReference type="AlphaFoldDB" id="A0A5N6PVW5"/>
<dbReference type="EMBL" id="SZYD01000002">
    <property type="protein sequence ID" value="KAD7117217.1"/>
    <property type="molecule type" value="Genomic_DNA"/>
</dbReference>
<evidence type="ECO:0000313" key="3">
    <source>
        <dbReference type="Proteomes" id="UP000326396"/>
    </source>
</evidence>
<evidence type="ECO:0000256" key="1">
    <source>
        <dbReference type="SAM" id="MobiDB-lite"/>
    </source>
</evidence>